<dbReference type="Proteomes" id="UP001596030">
    <property type="component" value="Unassembled WGS sequence"/>
</dbReference>
<feature type="domain" description="Band 7" evidence="5">
    <location>
        <begin position="20"/>
        <end position="177"/>
    </location>
</feature>
<feature type="transmembrane region" description="Helical" evidence="4">
    <location>
        <begin position="6"/>
        <end position="25"/>
    </location>
</feature>
<dbReference type="Gene3D" id="6.10.250.2090">
    <property type="match status" value="1"/>
</dbReference>
<evidence type="ECO:0000256" key="4">
    <source>
        <dbReference type="SAM" id="Phobius"/>
    </source>
</evidence>
<feature type="compositionally biased region" description="Low complexity" evidence="3">
    <location>
        <begin position="264"/>
        <end position="275"/>
    </location>
</feature>
<dbReference type="InterPro" id="IPR001107">
    <property type="entry name" value="Band_7"/>
</dbReference>
<dbReference type="InterPro" id="IPR036013">
    <property type="entry name" value="Band_7/SPFH_dom_sf"/>
</dbReference>
<dbReference type="RefSeq" id="WP_246976309.1">
    <property type="nucleotide sequence ID" value="NZ_JAKGAN010000011.1"/>
</dbReference>
<keyword evidence="4" id="KW-0812">Transmembrane</keyword>
<sequence>MYASYAYLVPIVLVVLLLFAAIRILPEYKRGVVFFLGRFQAVKGPGLLFLIPAIQKMQVVDLRTVTLDVPEQDVISQDNVTVRVNAVLYFRVVDPEKAIIQVENFGIATSQLAQTTLRSVLGKHDLDEMLSERDRLNNDIQEILDTQTEAWGIKVANVEIKHVDLDESMIRAIARQAEAERERRAKVIHAEGELQASHKLVEAADVMSSNSAALQLRYLQTLSDMSNKNASTIVFPLPMDIMDAFKGQLNKAGAASTGNEAPGSASSDTSSSRSSPNDEMPGNEA</sequence>
<proteinExistence type="inferred from homology"/>
<evidence type="ECO:0000313" key="6">
    <source>
        <dbReference type="EMBL" id="MFC4539265.1"/>
    </source>
</evidence>
<dbReference type="SMART" id="SM00244">
    <property type="entry name" value="PHB"/>
    <property type="match status" value="1"/>
</dbReference>
<name>A0ABV9D2C1_9GAMM</name>
<keyword evidence="4" id="KW-1133">Transmembrane helix</keyword>
<comment type="caution">
    <text evidence="6">The sequence shown here is derived from an EMBL/GenBank/DDBJ whole genome shotgun (WGS) entry which is preliminary data.</text>
</comment>
<evidence type="ECO:0000256" key="2">
    <source>
        <dbReference type="ARBA" id="ARBA00008164"/>
    </source>
</evidence>
<dbReference type="InterPro" id="IPR001972">
    <property type="entry name" value="Stomatin_HflK_fam"/>
</dbReference>
<dbReference type="EMBL" id="JBHSEU010000019">
    <property type="protein sequence ID" value="MFC4539265.1"/>
    <property type="molecule type" value="Genomic_DNA"/>
</dbReference>
<accession>A0ABV9D2C1</accession>
<dbReference type="InterPro" id="IPR043202">
    <property type="entry name" value="Band-7_stomatin-like"/>
</dbReference>
<dbReference type="PANTHER" id="PTHR10264:SF19">
    <property type="entry name" value="AT06885P-RELATED"/>
    <property type="match status" value="1"/>
</dbReference>
<dbReference type="Pfam" id="PF01145">
    <property type="entry name" value="Band_7"/>
    <property type="match status" value="1"/>
</dbReference>
<dbReference type="SUPFAM" id="SSF117892">
    <property type="entry name" value="Band 7/SPFH domain"/>
    <property type="match status" value="1"/>
</dbReference>
<feature type="region of interest" description="Disordered" evidence="3">
    <location>
        <begin position="252"/>
        <end position="285"/>
    </location>
</feature>
<dbReference type="Gene3D" id="3.30.479.30">
    <property type="entry name" value="Band 7 domain"/>
    <property type="match status" value="1"/>
</dbReference>
<evidence type="ECO:0000256" key="3">
    <source>
        <dbReference type="SAM" id="MobiDB-lite"/>
    </source>
</evidence>
<reference evidence="7" key="1">
    <citation type="journal article" date="2019" name="Int. J. Syst. Evol. Microbiol.">
        <title>The Global Catalogue of Microorganisms (GCM) 10K type strain sequencing project: providing services to taxonomists for standard genome sequencing and annotation.</title>
        <authorList>
            <consortium name="The Broad Institute Genomics Platform"/>
            <consortium name="The Broad Institute Genome Sequencing Center for Infectious Disease"/>
            <person name="Wu L."/>
            <person name="Ma J."/>
        </authorList>
    </citation>
    <scope>NUCLEOTIDE SEQUENCE [LARGE SCALE GENOMIC DNA]</scope>
    <source>
        <strain evidence="7">CGMCC 1.12121</strain>
    </source>
</reference>
<comment type="subcellular location">
    <subcellularLocation>
        <location evidence="1">Membrane</location>
        <topology evidence="1">Single-pass membrane protein</topology>
    </subcellularLocation>
</comment>
<dbReference type="CDD" id="cd08826">
    <property type="entry name" value="SPFH_eoslipins_u1"/>
    <property type="match status" value="1"/>
</dbReference>
<gene>
    <name evidence="6" type="ORF">ACFO0U_10795</name>
</gene>
<evidence type="ECO:0000259" key="5">
    <source>
        <dbReference type="SMART" id="SM00244"/>
    </source>
</evidence>
<keyword evidence="7" id="KW-1185">Reference proteome</keyword>
<evidence type="ECO:0000256" key="1">
    <source>
        <dbReference type="ARBA" id="ARBA00004167"/>
    </source>
</evidence>
<dbReference type="PRINTS" id="PR00721">
    <property type="entry name" value="STOMATIN"/>
</dbReference>
<dbReference type="PANTHER" id="PTHR10264">
    <property type="entry name" value="BAND 7 PROTEIN-RELATED"/>
    <property type="match status" value="1"/>
</dbReference>
<organism evidence="6 7">
    <name type="scientific">Chromohalobacter sarecensis</name>
    <dbReference type="NCBI Taxonomy" id="245294"/>
    <lineage>
        <taxon>Bacteria</taxon>
        <taxon>Pseudomonadati</taxon>
        <taxon>Pseudomonadota</taxon>
        <taxon>Gammaproteobacteria</taxon>
        <taxon>Oceanospirillales</taxon>
        <taxon>Halomonadaceae</taxon>
        <taxon>Chromohalobacter</taxon>
    </lineage>
</organism>
<keyword evidence="4" id="KW-0472">Membrane</keyword>
<comment type="similarity">
    <text evidence="2">Belongs to the band 7/mec-2 family.</text>
</comment>
<protein>
    <submittedName>
        <fullName evidence="6">Slipin family protein</fullName>
    </submittedName>
</protein>
<evidence type="ECO:0000313" key="7">
    <source>
        <dbReference type="Proteomes" id="UP001596030"/>
    </source>
</evidence>